<dbReference type="EMBL" id="JAPMSZ010000007">
    <property type="protein sequence ID" value="KAJ5095328.1"/>
    <property type="molecule type" value="Genomic_DNA"/>
</dbReference>
<evidence type="ECO:0000256" key="1">
    <source>
        <dbReference type="SAM" id="MobiDB-lite"/>
    </source>
</evidence>
<organism evidence="2 3">
    <name type="scientific">Penicillium alfredii</name>
    <dbReference type="NCBI Taxonomy" id="1506179"/>
    <lineage>
        <taxon>Eukaryota</taxon>
        <taxon>Fungi</taxon>
        <taxon>Dikarya</taxon>
        <taxon>Ascomycota</taxon>
        <taxon>Pezizomycotina</taxon>
        <taxon>Eurotiomycetes</taxon>
        <taxon>Eurotiomycetidae</taxon>
        <taxon>Eurotiales</taxon>
        <taxon>Aspergillaceae</taxon>
        <taxon>Penicillium</taxon>
    </lineage>
</organism>
<gene>
    <name evidence="2" type="ORF">NUU61_004684</name>
</gene>
<evidence type="ECO:0000313" key="2">
    <source>
        <dbReference type="EMBL" id="KAJ5095328.1"/>
    </source>
</evidence>
<name>A0A9W9F819_9EURO</name>
<evidence type="ECO:0000313" key="3">
    <source>
        <dbReference type="Proteomes" id="UP001141434"/>
    </source>
</evidence>
<feature type="region of interest" description="Disordered" evidence="1">
    <location>
        <begin position="1"/>
        <end position="129"/>
    </location>
</feature>
<accession>A0A9W9F819</accession>
<reference evidence="2" key="1">
    <citation type="submission" date="2022-11" db="EMBL/GenBank/DDBJ databases">
        <authorList>
            <person name="Petersen C."/>
        </authorList>
    </citation>
    <scope>NUCLEOTIDE SEQUENCE</scope>
    <source>
        <strain evidence="2">IBT 34128</strain>
    </source>
</reference>
<keyword evidence="3" id="KW-1185">Reference proteome</keyword>
<protein>
    <submittedName>
        <fullName evidence="2">Uncharacterized protein</fullName>
    </submittedName>
</protein>
<comment type="caution">
    <text evidence="2">The sequence shown here is derived from an EMBL/GenBank/DDBJ whole genome shotgun (WGS) entry which is preliminary data.</text>
</comment>
<proteinExistence type="predicted"/>
<feature type="compositionally biased region" description="Polar residues" evidence="1">
    <location>
        <begin position="1"/>
        <end position="13"/>
    </location>
</feature>
<dbReference type="Proteomes" id="UP001141434">
    <property type="component" value="Unassembled WGS sequence"/>
</dbReference>
<sequence length="129" mass="13841">MGAKSSECSRQTLTGTSSSGDQSDVSSSHDSPAADHDVFQRLQGSTSTHATETMQPLRDPSPKGSLRKSTASRVQVKHKPRNQGQDIPEQHEKSQIEAPPDADDASHLSQDIGMSTHSSGTARIDKDNF</sequence>
<dbReference type="GeneID" id="81394434"/>
<dbReference type="AlphaFoldDB" id="A0A9W9F819"/>
<dbReference type="RefSeq" id="XP_056510879.1">
    <property type="nucleotide sequence ID" value="XM_056655266.1"/>
</dbReference>
<feature type="compositionally biased region" description="Polar residues" evidence="1">
    <location>
        <begin position="42"/>
        <end position="54"/>
    </location>
</feature>
<feature type="compositionally biased region" description="Low complexity" evidence="1">
    <location>
        <begin position="14"/>
        <end position="31"/>
    </location>
</feature>
<feature type="compositionally biased region" description="Polar residues" evidence="1">
    <location>
        <begin position="107"/>
        <end position="121"/>
    </location>
</feature>
<reference evidence="2" key="2">
    <citation type="journal article" date="2023" name="IMA Fungus">
        <title>Comparative genomic study of the Penicillium genus elucidates a diverse pangenome and 15 lateral gene transfer events.</title>
        <authorList>
            <person name="Petersen C."/>
            <person name="Sorensen T."/>
            <person name="Nielsen M.R."/>
            <person name="Sondergaard T.E."/>
            <person name="Sorensen J.L."/>
            <person name="Fitzpatrick D.A."/>
            <person name="Frisvad J.C."/>
            <person name="Nielsen K.L."/>
        </authorList>
    </citation>
    <scope>NUCLEOTIDE SEQUENCE</scope>
    <source>
        <strain evidence="2">IBT 34128</strain>
    </source>
</reference>